<reference evidence="1" key="1">
    <citation type="submission" date="2021-02" db="EMBL/GenBank/DDBJ databases">
        <authorList>
            <person name="Dougan E. K."/>
            <person name="Rhodes N."/>
            <person name="Thang M."/>
            <person name="Chan C."/>
        </authorList>
    </citation>
    <scope>NUCLEOTIDE SEQUENCE</scope>
</reference>
<dbReference type="Proteomes" id="UP000626109">
    <property type="component" value="Unassembled WGS sequence"/>
</dbReference>
<proteinExistence type="predicted"/>
<evidence type="ECO:0000313" key="1">
    <source>
        <dbReference type="EMBL" id="CAE8732062.1"/>
    </source>
</evidence>
<comment type="caution">
    <text evidence="1">The sequence shown here is derived from an EMBL/GenBank/DDBJ whole genome shotgun (WGS) entry which is preliminary data.</text>
</comment>
<name>A0A813LKG4_POLGL</name>
<sequence length="85" mass="9541">MLQPTLEAWLLPSVGAGCLGLQDMHAQDRHTRPSNSYGLQQQKSNLSKHLQHMSPHVAHARLQCTCLRSIVRACKTEQANVRRPC</sequence>
<organism evidence="1 2">
    <name type="scientific">Polarella glacialis</name>
    <name type="common">Dinoflagellate</name>
    <dbReference type="NCBI Taxonomy" id="89957"/>
    <lineage>
        <taxon>Eukaryota</taxon>
        <taxon>Sar</taxon>
        <taxon>Alveolata</taxon>
        <taxon>Dinophyceae</taxon>
        <taxon>Suessiales</taxon>
        <taxon>Suessiaceae</taxon>
        <taxon>Polarella</taxon>
    </lineage>
</organism>
<protein>
    <submittedName>
        <fullName evidence="1">Uncharacterized protein</fullName>
    </submittedName>
</protein>
<accession>A0A813LKG4</accession>
<dbReference type="AlphaFoldDB" id="A0A813LKG4"/>
<dbReference type="EMBL" id="CAJNNW010036108">
    <property type="protein sequence ID" value="CAE8732062.1"/>
    <property type="molecule type" value="Genomic_DNA"/>
</dbReference>
<gene>
    <name evidence="1" type="ORF">PGLA2088_LOCUS46246</name>
</gene>
<evidence type="ECO:0000313" key="2">
    <source>
        <dbReference type="Proteomes" id="UP000626109"/>
    </source>
</evidence>